<comment type="caution">
    <text evidence="4">The sequence shown here is derived from an EMBL/GenBank/DDBJ whole genome shotgun (WGS) entry which is preliminary data.</text>
</comment>
<protein>
    <submittedName>
        <fullName evidence="4">GNAT family N-acetyltransferase</fullName>
    </submittedName>
</protein>
<name>A0ABP5B159_9MICO</name>
<dbReference type="PROSITE" id="PS51186">
    <property type="entry name" value="GNAT"/>
    <property type="match status" value="1"/>
</dbReference>
<proteinExistence type="predicted"/>
<dbReference type="InterPro" id="IPR050832">
    <property type="entry name" value="Bact_Acetyltransf"/>
</dbReference>
<feature type="domain" description="N-acetyltransferase" evidence="3">
    <location>
        <begin position="13"/>
        <end position="164"/>
    </location>
</feature>
<reference evidence="5" key="1">
    <citation type="journal article" date="2019" name="Int. J. Syst. Evol. Microbiol.">
        <title>The Global Catalogue of Microorganisms (GCM) 10K type strain sequencing project: providing services to taxonomists for standard genome sequencing and annotation.</title>
        <authorList>
            <consortium name="The Broad Institute Genomics Platform"/>
            <consortium name="The Broad Institute Genome Sequencing Center for Infectious Disease"/>
            <person name="Wu L."/>
            <person name="Ma J."/>
        </authorList>
    </citation>
    <scope>NUCLEOTIDE SEQUENCE [LARGE SCALE GENOMIC DNA]</scope>
    <source>
        <strain evidence="5">JCM 14900</strain>
    </source>
</reference>
<keyword evidence="2" id="KW-0012">Acyltransferase</keyword>
<evidence type="ECO:0000256" key="2">
    <source>
        <dbReference type="ARBA" id="ARBA00023315"/>
    </source>
</evidence>
<gene>
    <name evidence="4" type="ORF">GCM10009775_17200</name>
</gene>
<dbReference type="CDD" id="cd04301">
    <property type="entry name" value="NAT_SF"/>
    <property type="match status" value="1"/>
</dbReference>
<dbReference type="PANTHER" id="PTHR43877">
    <property type="entry name" value="AMINOALKYLPHOSPHONATE N-ACETYLTRANSFERASE-RELATED-RELATED"/>
    <property type="match status" value="1"/>
</dbReference>
<dbReference type="Proteomes" id="UP001501343">
    <property type="component" value="Unassembled WGS sequence"/>
</dbReference>
<organism evidence="4 5">
    <name type="scientific">Microbacterium aoyamense</name>
    <dbReference type="NCBI Taxonomy" id="344166"/>
    <lineage>
        <taxon>Bacteria</taxon>
        <taxon>Bacillati</taxon>
        <taxon>Actinomycetota</taxon>
        <taxon>Actinomycetes</taxon>
        <taxon>Micrococcales</taxon>
        <taxon>Microbacteriaceae</taxon>
        <taxon>Microbacterium</taxon>
    </lineage>
</organism>
<evidence type="ECO:0000313" key="4">
    <source>
        <dbReference type="EMBL" id="GAA1925516.1"/>
    </source>
</evidence>
<evidence type="ECO:0000259" key="3">
    <source>
        <dbReference type="PROSITE" id="PS51186"/>
    </source>
</evidence>
<dbReference type="Pfam" id="PF00583">
    <property type="entry name" value="Acetyltransf_1"/>
    <property type="match status" value="1"/>
</dbReference>
<dbReference type="InterPro" id="IPR016181">
    <property type="entry name" value="Acyl_CoA_acyltransferase"/>
</dbReference>
<dbReference type="InterPro" id="IPR000182">
    <property type="entry name" value="GNAT_dom"/>
</dbReference>
<dbReference type="Gene3D" id="3.40.630.30">
    <property type="match status" value="1"/>
</dbReference>
<keyword evidence="1" id="KW-0808">Transferase</keyword>
<dbReference type="SUPFAM" id="SSF55729">
    <property type="entry name" value="Acyl-CoA N-acyltransferases (Nat)"/>
    <property type="match status" value="1"/>
</dbReference>
<dbReference type="EMBL" id="BAAAOF010000003">
    <property type="protein sequence ID" value="GAA1925516.1"/>
    <property type="molecule type" value="Genomic_DNA"/>
</dbReference>
<evidence type="ECO:0000256" key="1">
    <source>
        <dbReference type="ARBA" id="ARBA00022679"/>
    </source>
</evidence>
<evidence type="ECO:0000313" key="5">
    <source>
        <dbReference type="Proteomes" id="UP001501343"/>
    </source>
</evidence>
<keyword evidence="5" id="KW-1185">Reference proteome</keyword>
<sequence length="164" mass="17397">MRADRLERGLTGLVVRPIAPADAGEVLTVQRAAFVQEAQLYDDARIAPLVQTLDELRAELADNLGVVAVRGDRIVGAARAIVSGSTLLIGRIAVAPDEQGEGAGGALLEALERRGRDAGCAEAELFTGSLSTANLELYRSAGYVESERVDQDDGTAQVFLRKHL</sequence>
<accession>A0ABP5B159</accession>
<dbReference type="PANTHER" id="PTHR43877:SF2">
    <property type="entry name" value="AMINOALKYLPHOSPHONATE N-ACETYLTRANSFERASE-RELATED"/>
    <property type="match status" value="1"/>
</dbReference>